<organism evidence="7 8">
    <name type="scientific">Rheinheimera marina</name>
    <dbReference type="NCBI Taxonomy" id="1774958"/>
    <lineage>
        <taxon>Bacteria</taxon>
        <taxon>Pseudomonadati</taxon>
        <taxon>Pseudomonadota</taxon>
        <taxon>Gammaproteobacteria</taxon>
        <taxon>Chromatiales</taxon>
        <taxon>Chromatiaceae</taxon>
        <taxon>Rheinheimera</taxon>
    </lineage>
</organism>
<feature type="transmembrane region" description="Helical" evidence="5">
    <location>
        <begin position="268"/>
        <end position="286"/>
    </location>
</feature>
<comment type="subcellular location">
    <subcellularLocation>
        <location evidence="1">Membrane</location>
        <topology evidence="1">Multi-pass membrane protein</topology>
    </subcellularLocation>
</comment>
<evidence type="ECO:0000256" key="1">
    <source>
        <dbReference type="ARBA" id="ARBA00004141"/>
    </source>
</evidence>
<dbReference type="Proteomes" id="UP001595962">
    <property type="component" value="Unassembled WGS sequence"/>
</dbReference>
<comment type="caution">
    <text evidence="7">The sequence shown here is derived from an EMBL/GenBank/DDBJ whole genome shotgun (WGS) entry which is preliminary data.</text>
</comment>
<evidence type="ECO:0000259" key="6">
    <source>
        <dbReference type="Pfam" id="PF04932"/>
    </source>
</evidence>
<evidence type="ECO:0000256" key="4">
    <source>
        <dbReference type="ARBA" id="ARBA00023136"/>
    </source>
</evidence>
<sequence length="445" mass="50097">MSTSLLSGFIRFLCCFILVWSPIPLASNRPWAWSILEFLITLTFALHLVSVLRGREPWLVGRWQAWALLPFGLVLATLGLQLLSPFTWLSTVDPNQTQIMAVKTLCYALFVWLIGSYFHSDKQLKFLCYFIIASGVFQASYGAILNLLGAETSPVFGVVEGNRARGSFVYQNHFANYLAMVLSLGLGLLMAELSSRAMQWNWRNVSRALLESLLSSKILLRLAIVIMVIGLVLSRSRMGNAAFFAALLVVSLYAVWFYKNRPALLKPLVISIFIIDSIVIGSMFGLEKLQQRYEETSFASEARDEVVKDSLPIVADAPWFGHGGGSFYTVFPGYQPRHYHGFYDHAHNEYLQFSIELGVPVTLLLGAWLLWLLWLNMQTMRLRQNKLSRGLAFGCAMAIVHMLIHNVVDFNLQAPANALLFITLLCLSSIVYVRKDYKTQSSTPA</sequence>
<dbReference type="GO" id="GO:0016874">
    <property type="term" value="F:ligase activity"/>
    <property type="evidence" value="ECO:0007669"/>
    <property type="project" value="UniProtKB-KW"/>
</dbReference>
<evidence type="ECO:0000313" key="7">
    <source>
        <dbReference type="EMBL" id="MFC4656796.1"/>
    </source>
</evidence>
<dbReference type="PANTHER" id="PTHR37422:SF13">
    <property type="entry name" value="LIPOPOLYSACCHARIDE BIOSYNTHESIS PROTEIN PA4999-RELATED"/>
    <property type="match status" value="1"/>
</dbReference>
<feature type="transmembrane region" description="Helical" evidence="5">
    <location>
        <begin position="65"/>
        <end position="88"/>
    </location>
</feature>
<keyword evidence="2 5" id="KW-0812">Transmembrane</keyword>
<feature type="transmembrane region" description="Helical" evidence="5">
    <location>
        <begin position="387"/>
        <end position="408"/>
    </location>
</feature>
<feature type="transmembrane region" description="Helical" evidence="5">
    <location>
        <begin position="126"/>
        <end position="148"/>
    </location>
</feature>
<feature type="transmembrane region" description="Helical" evidence="5">
    <location>
        <begin position="214"/>
        <end position="233"/>
    </location>
</feature>
<keyword evidence="7" id="KW-0436">Ligase</keyword>
<feature type="domain" description="O-antigen ligase-related" evidence="6">
    <location>
        <begin position="222"/>
        <end position="365"/>
    </location>
</feature>
<feature type="transmembrane region" description="Helical" evidence="5">
    <location>
        <begin position="100"/>
        <end position="119"/>
    </location>
</feature>
<keyword evidence="8" id="KW-1185">Reference proteome</keyword>
<feature type="transmembrane region" description="Helical" evidence="5">
    <location>
        <begin position="5"/>
        <end position="25"/>
    </location>
</feature>
<dbReference type="InterPro" id="IPR051533">
    <property type="entry name" value="WaaL-like"/>
</dbReference>
<evidence type="ECO:0000256" key="2">
    <source>
        <dbReference type="ARBA" id="ARBA00022692"/>
    </source>
</evidence>
<keyword evidence="4 5" id="KW-0472">Membrane</keyword>
<proteinExistence type="predicted"/>
<dbReference type="InterPro" id="IPR007016">
    <property type="entry name" value="O-antigen_ligase-rel_domated"/>
</dbReference>
<dbReference type="PANTHER" id="PTHR37422">
    <property type="entry name" value="TEICHURONIC ACID BIOSYNTHESIS PROTEIN TUAE"/>
    <property type="match status" value="1"/>
</dbReference>
<gene>
    <name evidence="7" type="ORF">ACFO3I_17380</name>
</gene>
<evidence type="ECO:0000256" key="5">
    <source>
        <dbReference type="SAM" id="Phobius"/>
    </source>
</evidence>
<dbReference type="EMBL" id="JBHSGB010000017">
    <property type="protein sequence ID" value="MFC4656796.1"/>
    <property type="molecule type" value="Genomic_DNA"/>
</dbReference>
<dbReference type="Pfam" id="PF04932">
    <property type="entry name" value="Wzy_C"/>
    <property type="match status" value="1"/>
</dbReference>
<accession>A0ABV9JR97</accession>
<evidence type="ECO:0000313" key="8">
    <source>
        <dbReference type="Proteomes" id="UP001595962"/>
    </source>
</evidence>
<name>A0ABV9JR97_9GAMM</name>
<feature type="transmembrane region" description="Helical" evidence="5">
    <location>
        <begin position="414"/>
        <end position="433"/>
    </location>
</feature>
<feature type="transmembrane region" description="Helical" evidence="5">
    <location>
        <begin position="31"/>
        <end position="53"/>
    </location>
</feature>
<reference evidence="8" key="1">
    <citation type="journal article" date="2019" name="Int. J. Syst. Evol. Microbiol.">
        <title>The Global Catalogue of Microorganisms (GCM) 10K type strain sequencing project: providing services to taxonomists for standard genome sequencing and annotation.</title>
        <authorList>
            <consortium name="The Broad Institute Genomics Platform"/>
            <consortium name="The Broad Institute Genome Sequencing Center for Infectious Disease"/>
            <person name="Wu L."/>
            <person name="Ma J."/>
        </authorList>
    </citation>
    <scope>NUCLEOTIDE SEQUENCE [LARGE SCALE GENOMIC DNA]</scope>
    <source>
        <strain evidence="8">DT28</strain>
    </source>
</reference>
<evidence type="ECO:0000256" key="3">
    <source>
        <dbReference type="ARBA" id="ARBA00022989"/>
    </source>
</evidence>
<protein>
    <submittedName>
        <fullName evidence="7">O-antigen ligase family protein</fullName>
    </submittedName>
</protein>
<feature type="transmembrane region" description="Helical" evidence="5">
    <location>
        <begin position="357"/>
        <end position="375"/>
    </location>
</feature>
<dbReference type="RefSeq" id="WP_377336202.1">
    <property type="nucleotide sequence ID" value="NZ_JBHSGB010000017.1"/>
</dbReference>
<feature type="transmembrane region" description="Helical" evidence="5">
    <location>
        <begin position="174"/>
        <end position="193"/>
    </location>
</feature>
<keyword evidence="3 5" id="KW-1133">Transmembrane helix</keyword>
<feature type="transmembrane region" description="Helical" evidence="5">
    <location>
        <begin position="239"/>
        <end position="256"/>
    </location>
</feature>